<accession>A0ABT3CII2</accession>
<feature type="domain" description="Mce/MlaD" evidence="2">
    <location>
        <begin position="32"/>
        <end position="106"/>
    </location>
</feature>
<feature type="domain" description="Mammalian cell entry C-terminal" evidence="3">
    <location>
        <begin position="114"/>
        <end position="294"/>
    </location>
</feature>
<dbReference type="PANTHER" id="PTHR33371">
    <property type="entry name" value="INTERMEMBRANE PHOSPHOLIPID TRANSPORT SYSTEM BINDING PROTEIN MLAD-RELATED"/>
    <property type="match status" value="1"/>
</dbReference>
<dbReference type="InterPro" id="IPR005693">
    <property type="entry name" value="Mce"/>
</dbReference>
<dbReference type="RefSeq" id="WP_264070208.1">
    <property type="nucleotide sequence ID" value="NZ_JACKTY010000038.1"/>
</dbReference>
<feature type="compositionally biased region" description="Pro residues" evidence="1">
    <location>
        <begin position="442"/>
        <end position="453"/>
    </location>
</feature>
<organism evidence="4 5">
    <name type="scientific">Mycolicibacterium komossense</name>
    <dbReference type="NCBI Taxonomy" id="1779"/>
    <lineage>
        <taxon>Bacteria</taxon>
        <taxon>Bacillati</taxon>
        <taxon>Actinomycetota</taxon>
        <taxon>Actinomycetes</taxon>
        <taxon>Mycobacteriales</taxon>
        <taxon>Mycobacteriaceae</taxon>
        <taxon>Mycolicibacterium</taxon>
    </lineage>
</organism>
<evidence type="ECO:0000259" key="3">
    <source>
        <dbReference type="Pfam" id="PF11887"/>
    </source>
</evidence>
<dbReference type="InterPro" id="IPR052336">
    <property type="entry name" value="MlaD_Phospholipid_Transporter"/>
</dbReference>
<feature type="compositionally biased region" description="Pro residues" evidence="1">
    <location>
        <begin position="390"/>
        <end position="400"/>
    </location>
</feature>
<keyword evidence="5" id="KW-1185">Reference proteome</keyword>
<dbReference type="InterPro" id="IPR024516">
    <property type="entry name" value="Mce_C"/>
</dbReference>
<evidence type="ECO:0000313" key="5">
    <source>
        <dbReference type="Proteomes" id="UP001526201"/>
    </source>
</evidence>
<reference evidence="4 5" key="1">
    <citation type="journal article" date="2022" name="BMC Genomics">
        <title>Comparative genome analysis of mycobacteria focusing on tRNA and non-coding RNA.</title>
        <authorList>
            <person name="Behra P.R.K."/>
            <person name="Pettersson B.M.F."/>
            <person name="Ramesh M."/>
            <person name="Das S."/>
            <person name="Dasgupta S."/>
            <person name="Kirsebom L.A."/>
        </authorList>
    </citation>
    <scope>NUCLEOTIDE SEQUENCE [LARGE SCALE GENOMIC DNA]</scope>
    <source>
        <strain evidence="4 5">DSM 44078</strain>
    </source>
</reference>
<comment type="caution">
    <text evidence="4">The sequence shown here is derived from an EMBL/GenBank/DDBJ whole genome shotgun (WGS) entry which is preliminary data.</text>
</comment>
<feature type="compositionally biased region" description="Pro residues" evidence="1">
    <location>
        <begin position="412"/>
        <end position="429"/>
    </location>
</feature>
<dbReference type="Proteomes" id="UP001526201">
    <property type="component" value="Unassembled WGS sequence"/>
</dbReference>
<name>A0ABT3CII2_9MYCO</name>
<dbReference type="InterPro" id="IPR003399">
    <property type="entry name" value="Mce/MlaD"/>
</dbReference>
<dbReference type="NCBIfam" id="TIGR00996">
    <property type="entry name" value="Mtu_fam_mce"/>
    <property type="match status" value="1"/>
</dbReference>
<gene>
    <name evidence="4" type="ORF">H7J73_23680</name>
</gene>
<protein>
    <submittedName>
        <fullName evidence="4">MCE family protein</fullName>
    </submittedName>
</protein>
<dbReference type="PANTHER" id="PTHR33371:SF4">
    <property type="entry name" value="INTERMEMBRANE PHOSPHOLIPID TRANSPORT SYSTEM BINDING PROTEIN MLAD"/>
    <property type="match status" value="1"/>
</dbReference>
<dbReference type="EMBL" id="JACKTY010000038">
    <property type="protein sequence ID" value="MCV7229021.1"/>
    <property type="molecule type" value="Genomic_DNA"/>
</dbReference>
<sequence length="488" mass="50931">MRKRRPAVLAVLLAVVLVAGVAFVVRQVYFGPNRITAYFTSATGVYPGDEVRVSGVKVGTIKSIEPDGTQARLTLDIDRDVPIPVDAKAVIVAQNLVAARYVQLAPAYRTSGPTMEDGAVINIDHTAVPVEWDQVKEQLMRLATDLGPKANGSTTSIGKFIDSTANALDNGNAEKLRSTLTELSGVGRILADGSGNIVDIIKNLQTFVTALKDSSTQIVSFQNRLASLSSVLDDNRSDLDSALKDLSVAIGEVQRFIAGSRDATADQIQSLANVTKNLVDHRMDLEDLLHVAPNAFANSYNIYNPDTGDDIGSFALADFQNPVQFICGAIGAVENTTAPETAKLCAQYLGPAARLLNFNFLPVNLNPYLMPAPSPERLIYTDPALAPGGAGPPPSPPEIPPSVSAYTGIGDVPPPPGMGPPGVPPPPSRLPFYPSPALYPGAPVPAGPPPGPAAGPGINDILLPAEAPPPPADPQAGAPLPAEGTPPA</sequence>
<feature type="region of interest" description="Disordered" evidence="1">
    <location>
        <begin position="381"/>
        <end position="488"/>
    </location>
</feature>
<proteinExistence type="predicted"/>
<dbReference type="Pfam" id="PF11887">
    <property type="entry name" value="Mce4_CUP1"/>
    <property type="match status" value="1"/>
</dbReference>
<dbReference type="Pfam" id="PF02470">
    <property type="entry name" value="MlaD"/>
    <property type="match status" value="1"/>
</dbReference>
<evidence type="ECO:0000256" key="1">
    <source>
        <dbReference type="SAM" id="MobiDB-lite"/>
    </source>
</evidence>
<evidence type="ECO:0000313" key="4">
    <source>
        <dbReference type="EMBL" id="MCV7229021.1"/>
    </source>
</evidence>
<evidence type="ECO:0000259" key="2">
    <source>
        <dbReference type="Pfam" id="PF02470"/>
    </source>
</evidence>
<feature type="compositionally biased region" description="Low complexity" evidence="1">
    <location>
        <begin position="430"/>
        <end position="441"/>
    </location>
</feature>